<name>A0ABC9Z694_9NOCA</name>
<proteinExistence type="predicted"/>
<dbReference type="PANTHER" id="PTHR48111:SF22">
    <property type="entry name" value="REGULATOR OF RPOS"/>
    <property type="match status" value="1"/>
</dbReference>
<evidence type="ECO:0000256" key="1">
    <source>
        <dbReference type="ARBA" id="ARBA00004496"/>
    </source>
</evidence>
<evidence type="ECO:0000256" key="5">
    <source>
        <dbReference type="ARBA" id="ARBA00023125"/>
    </source>
</evidence>
<protein>
    <submittedName>
        <fullName evidence="11">Transcriptional regulator</fullName>
    </submittedName>
</protein>
<dbReference type="GO" id="GO:0000160">
    <property type="term" value="P:phosphorelay signal transduction system"/>
    <property type="evidence" value="ECO:0007669"/>
    <property type="project" value="UniProtKB-KW"/>
</dbReference>
<evidence type="ECO:0000256" key="2">
    <source>
        <dbReference type="ARBA" id="ARBA00022553"/>
    </source>
</evidence>
<sequence>MVVRMIRGMRVLVVDDEAAVREALVRALATEGYETRGVGDGATALTEIAGWQPEVVVLDVLMPFMDGLTTCRTLRGRGDRTPILMLTARDAVSDRIEGLDAGADDYLVKPFDLDELLARVRALVRRTYPDDDAVLSTADLVLDTTAHTVRRGDREIELSRTEFALLEVLLRNAGQALPRETLIERVWGHNSSNSLEVYIRYLRRKLEFDGEPALIHTVRGVGYRLGVS</sequence>
<evidence type="ECO:0000313" key="11">
    <source>
        <dbReference type="EMBL" id="GAP32856.1"/>
    </source>
</evidence>
<keyword evidence="3" id="KW-0902">Two-component regulatory system</keyword>
<feature type="DNA-binding region" description="OmpR/PhoB-type" evidence="8">
    <location>
        <begin position="132"/>
        <end position="227"/>
    </location>
</feature>
<evidence type="ECO:0000259" key="10">
    <source>
        <dbReference type="PROSITE" id="PS51755"/>
    </source>
</evidence>
<dbReference type="Gene3D" id="6.10.250.690">
    <property type="match status" value="1"/>
</dbReference>
<accession>A0ABC9Z694</accession>
<dbReference type="InterPro" id="IPR036388">
    <property type="entry name" value="WH-like_DNA-bd_sf"/>
</dbReference>
<evidence type="ECO:0000256" key="4">
    <source>
        <dbReference type="ARBA" id="ARBA00023015"/>
    </source>
</evidence>
<dbReference type="PROSITE" id="PS51755">
    <property type="entry name" value="OMPR_PHOB"/>
    <property type="match status" value="1"/>
</dbReference>
<reference evidence="11 12" key="2">
    <citation type="journal article" date="2016" name="Genome Announc.">
        <title>Draft Genome Sequence of Erythromycin- and Oxytetracycline-Sensitive Nocardia seriolae Strain U-1 (NBRC 110359).</title>
        <authorList>
            <person name="Imajoh M."/>
            <person name="Sukeda M."/>
            <person name="Shimizu M."/>
            <person name="Yamane J."/>
            <person name="Ohnishi K."/>
            <person name="Oshima S."/>
        </authorList>
    </citation>
    <scope>NUCLEOTIDE SEQUENCE [LARGE SCALE GENOMIC DNA]</scope>
    <source>
        <strain evidence="11 12">U-1</strain>
    </source>
</reference>
<feature type="modified residue" description="4-aspartylphosphate" evidence="7">
    <location>
        <position position="59"/>
    </location>
</feature>
<evidence type="ECO:0000256" key="6">
    <source>
        <dbReference type="ARBA" id="ARBA00023163"/>
    </source>
</evidence>
<dbReference type="PANTHER" id="PTHR48111">
    <property type="entry name" value="REGULATOR OF RPOS"/>
    <property type="match status" value="1"/>
</dbReference>
<dbReference type="EMBL" id="BBYQ01000186">
    <property type="protein sequence ID" value="GAP32856.1"/>
    <property type="molecule type" value="Genomic_DNA"/>
</dbReference>
<dbReference type="AlphaFoldDB" id="A0ABC9Z694"/>
<dbReference type="Gene3D" id="3.40.50.2300">
    <property type="match status" value="1"/>
</dbReference>
<dbReference type="CDD" id="cd00383">
    <property type="entry name" value="trans_reg_C"/>
    <property type="match status" value="1"/>
</dbReference>
<keyword evidence="2 7" id="KW-0597">Phosphoprotein</keyword>
<dbReference type="FunFam" id="3.40.50.2300:FF:000001">
    <property type="entry name" value="DNA-binding response regulator PhoB"/>
    <property type="match status" value="1"/>
</dbReference>
<dbReference type="GO" id="GO:0005737">
    <property type="term" value="C:cytoplasm"/>
    <property type="evidence" value="ECO:0007669"/>
    <property type="project" value="UniProtKB-SubCell"/>
</dbReference>
<feature type="domain" description="Response regulatory" evidence="9">
    <location>
        <begin position="10"/>
        <end position="124"/>
    </location>
</feature>
<evidence type="ECO:0000259" key="9">
    <source>
        <dbReference type="PROSITE" id="PS50110"/>
    </source>
</evidence>
<comment type="subcellular location">
    <subcellularLocation>
        <location evidence="1">Cytoplasm</location>
    </subcellularLocation>
</comment>
<dbReference type="SUPFAM" id="SSF52172">
    <property type="entry name" value="CheY-like"/>
    <property type="match status" value="1"/>
</dbReference>
<evidence type="ECO:0000313" key="12">
    <source>
        <dbReference type="Proteomes" id="UP000037179"/>
    </source>
</evidence>
<comment type="caution">
    <text evidence="11">The sequence shown here is derived from an EMBL/GenBank/DDBJ whole genome shotgun (WGS) entry which is preliminary data.</text>
</comment>
<dbReference type="Proteomes" id="UP000037179">
    <property type="component" value="Unassembled WGS sequence"/>
</dbReference>
<reference evidence="12" key="1">
    <citation type="submission" date="2015-07" db="EMBL/GenBank/DDBJ databases">
        <title>Nocardia seriolae U-1 whole genome shotgun sequence.</title>
        <authorList>
            <person name="Imajoh M."/>
            <person name="Fukumoto Y."/>
            <person name="Sukeda M."/>
            <person name="Yamane J."/>
            <person name="Yamasaki K."/>
            <person name="Shimizu M."/>
            <person name="Ohnishi K."/>
            <person name="Oshima S."/>
        </authorList>
    </citation>
    <scope>NUCLEOTIDE SEQUENCE [LARGE SCALE GENOMIC DNA]</scope>
    <source>
        <strain evidence="12">U-1</strain>
    </source>
</reference>
<dbReference type="InterPro" id="IPR001867">
    <property type="entry name" value="OmpR/PhoB-type_DNA-bd"/>
</dbReference>
<dbReference type="Gene3D" id="1.10.10.10">
    <property type="entry name" value="Winged helix-like DNA-binding domain superfamily/Winged helix DNA-binding domain"/>
    <property type="match status" value="1"/>
</dbReference>
<dbReference type="InterPro" id="IPR001789">
    <property type="entry name" value="Sig_transdc_resp-reg_receiver"/>
</dbReference>
<dbReference type="SMART" id="SM00862">
    <property type="entry name" value="Trans_reg_C"/>
    <property type="match status" value="1"/>
</dbReference>
<keyword evidence="5 8" id="KW-0238">DNA-binding</keyword>
<keyword evidence="6" id="KW-0804">Transcription</keyword>
<dbReference type="InterPro" id="IPR039420">
    <property type="entry name" value="WalR-like"/>
</dbReference>
<keyword evidence="4" id="KW-0805">Transcription regulation</keyword>
<gene>
    <name evidence="11" type="ORF">NSK11_contig00186-0006</name>
</gene>
<organism evidence="11 12">
    <name type="scientific">Nocardia seriolae</name>
    <dbReference type="NCBI Taxonomy" id="37332"/>
    <lineage>
        <taxon>Bacteria</taxon>
        <taxon>Bacillati</taxon>
        <taxon>Actinomycetota</taxon>
        <taxon>Actinomycetes</taxon>
        <taxon>Mycobacteriales</taxon>
        <taxon>Nocardiaceae</taxon>
        <taxon>Nocardia</taxon>
    </lineage>
</organism>
<dbReference type="GO" id="GO:0003677">
    <property type="term" value="F:DNA binding"/>
    <property type="evidence" value="ECO:0007669"/>
    <property type="project" value="UniProtKB-UniRule"/>
</dbReference>
<dbReference type="InterPro" id="IPR011006">
    <property type="entry name" value="CheY-like_superfamily"/>
</dbReference>
<dbReference type="SMART" id="SM00448">
    <property type="entry name" value="REC"/>
    <property type="match status" value="1"/>
</dbReference>
<dbReference type="CDD" id="cd17627">
    <property type="entry name" value="REC_OmpR_PrrA-like"/>
    <property type="match status" value="1"/>
</dbReference>
<dbReference type="FunFam" id="1.10.10.10:FF:000005">
    <property type="entry name" value="Two-component system response regulator"/>
    <property type="match status" value="1"/>
</dbReference>
<evidence type="ECO:0000256" key="3">
    <source>
        <dbReference type="ARBA" id="ARBA00023012"/>
    </source>
</evidence>
<dbReference type="Pfam" id="PF00072">
    <property type="entry name" value="Response_reg"/>
    <property type="match status" value="1"/>
</dbReference>
<dbReference type="Pfam" id="PF00486">
    <property type="entry name" value="Trans_reg_C"/>
    <property type="match status" value="1"/>
</dbReference>
<feature type="domain" description="OmpR/PhoB-type" evidence="10">
    <location>
        <begin position="132"/>
        <end position="227"/>
    </location>
</feature>
<keyword evidence="12" id="KW-1185">Reference proteome</keyword>
<evidence type="ECO:0000256" key="7">
    <source>
        <dbReference type="PROSITE-ProRule" id="PRU00169"/>
    </source>
</evidence>
<evidence type="ECO:0000256" key="8">
    <source>
        <dbReference type="PROSITE-ProRule" id="PRU01091"/>
    </source>
</evidence>
<dbReference type="PROSITE" id="PS50110">
    <property type="entry name" value="RESPONSE_REGULATORY"/>
    <property type="match status" value="1"/>
</dbReference>